<accession>A0A9D3Y632</accession>
<reference evidence="2" key="2">
    <citation type="submission" date="2020-11" db="EMBL/GenBank/DDBJ databases">
        <authorList>
            <person name="McCartney M.A."/>
            <person name="Auch B."/>
            <person name="Kono T."/>
            <person name="Mallez S."/>
            <person name="Becker A."/>
            <person name="Gohl D.M."/>
            <person name="Silverstein K.A.T."/>
            <person name="Koren S."/>
            <person name="Bechman K.B."/>
            <person name="Herman A."/>
            <person name="Abrahante J.E."/>
            <person name="Garbe J."/>
        </authorList>
    </citation>
    <scope>NUCLEOTIDE SEQUENCE</scope>
    <source>
        <strain evidence="2">Duluth1</strain>
        <tissue evidence="2">Whole animal</tissue>
    </source>
</reference>
<evidence type="ECO:0000313" key="3">
    <source>
        <dbReference type="Proteomes" id="UP000828390"/>
    </source>
</evidence>
<dbReference type="OrthoDB" id="6128349at2759"/>
<comment type="caution">
    <text evidence="2">The sequence shown here is derived from an EMBL/GenBank/DDBJ whole genome shotgun (WGS) entry which is preliminary data.</text>
</comment>
<proteinExistence type="predicted"/>
<evidence type="ECO:0000313" key="2">
    <source>
        <dbReference type="EMBL" id="KAH3692639.1"/>
    </source>
</evidence>
<evidence type="ECO:0000256" key="1">
    <source>
        <dbReference type="SAM" id="SignalP"/>
    </source>
</evidence>
<feature type="chain" id="PRO_5038340072" evidence="1">
    <location>
        <begin position="20"/>
        <end position="161"/>
    </location>
</feature>
<dbReference type="EMBL" id="JAIWYP010000020">
    <property type="protein sequence ID" value="KAH3692639.1"/>
    <property type="molecule type" value="Genomic_DNA"/>
</dbReference>
<sequence length="161" mass="17655">MAVLQYFLISVTWLGFVLGGGAERFDCYVCSYTLSSDPSITYECVNATIPTPAKVSCTAPYMCITKAVFNSDRTQVRSVDRNCLPPADFCSGETCCDTNGVYPSCRHICRADMCNNRTAETWLRPKPGPFDGGKGSATSQFTKLHIVFIHLSVFVVALLLL</sequence>
<protein>
    <submittedName>
        <fullName evidence="2">Uncharacterized protein</fullName>
    </submittedName>
</protein>
<dbReference type="Proteomes" id="UP000828390">
    <property type="component" value="Unassembled WGS sequence"/>
</dbReference>
<name>A0A9D3Y632_DREPO</name>
<gene>
    <name evidence="2" type="ORF">DPMN_193793</name>
</gene>
<feature type="signal peptide" evidence="1">
    <location>
        <begin position="1"/>
        <end position="19"/>
    </location>
</feature>
<organism evidence="2 3">
    <name type="scientific">Dreissena polymorpha</name>
    <name type="common">Zebra mussel</name>
    <name type="synonym">Mytilus polymorpha</name>
    <dbReference type="NCBI Taxonomy" id="45954"/>
    <lineage>
        <taxon>Eukaryota</taxon>
        <taxon>Metazoa</taxon>
        <taxon>Spiralia</taxon>
        <taxon>Lophotrochozoa</taxon>
        <taxon>Mollusca</taxon>
        <taxon>Bivalvia</taxon>
        <taxon>Autobranchia</taxon>
        <taxon>Heteroconchia</taxon>
        <taxon>Euheterodonta</taxon>
        <taxon>Imparidentia</taxon>
        <taxon>Neoheterodontei</taxon>
        <taxon>Myida</taxon>
        <taxon>Dreissenoidea</taxon>
        <taxon>Dreissenidae</taxon>
        <taxon>Dreissena</taxon>
    </lineage>
</organism>
<keyword evidence="1" id="KW-0732">Signal</keyword>
<keyword evidence="3" id="KW-1185">Reference proteome</keyword>
<dbReference type="AlphaFoldDB" id="A0A9D3Y632"/>
<reference evidence="2" key="1">
    <citation type="journal article" date="2019" name="bioRxiv">
        <title>The Genome of the Zebra Mussel, Dreissena polymorpha: A Resource for Invasive Species Research.</title>
        <authorList>
            <person name="McCartney M.A."/>
            <person name="Auch B."/>
            <person name="Kono T."/>
            <person name="Mallez S."/>
            <person name="Zhang Y."/>
            <person name="Obille A."/>
            <person name="Becker A."/>
            <person name="Abrahante J.E."/>
            <person name="Garbe J."/>
            <person name="Badalamenti J.P."/>
            <person name="Herman A."/>
            <person name="Mangelson H."/>
            <person name="Liachko I."/>
            <person name="Sullivan S."/>
            <person name="Sone E.D."/>
            <person name="Koren S."/>
            <person name="Silverstein K.A.T."/>
            <person name="Beckman K.B."/>
            <person name="Gohl D.M."/>
        </authorList>
    </citation>
    <scope>NUCLEOTIDE SEQUENCE</scope>
    <source>
        <strain evidence="2">Duluth1</strain>
        <tissue evidence="2">Whole animal</tissue>
    </source>
</reference>